<feature type="region of interest" description="Disordered" evidence="1">
    <location>
        <begin position="1"/>
        <end position="28"/>
    </location>
</feature>
<evidence type="ECO:0000313" key="3">
    <source>
        <dbReference type="Proteomes" id="UP000242381"/>
    </source>
</evidence>
<dbReference type="OMA" id="TAYRDGH"/>
<dbReference type="Proteomes" id="UP000242381">
    <property type="component" value="Unassembled WGS sequence"/>
</dbReference>
<dbReference type="AlphaFoldDB" id="A0A1X0RZ35"/>
<gene>
    <name evidence="2" type="ORF">BCV71DRAFT_181720</name>
</gene>
<proteinExistence type="predicted"/>
<dbReference type="EMBL" id="KV921359">
    <property type="protein sequence ID" value="ORE17313.1"/>
    <property type="molecule type" value="Genomic_DNA"/>
</dbReference>
<protein>
    <submittedName>
        <fullName evidence="2">Uncharacterized protein</fullName>
    </submittedName>
</protein>
<organism evidence="2 3">
    <name type="scientific">Rhizopus microsporus</name>
    <dbReference type="NCBI Taxonomy" id="58291"/>
    <lineage>
        <taxon>Eukaryota</taxon>
        <taxon>Fungi</taxon>
        <taxon>Fungi incertae sedis</taxon>
        <taxon>Mucoromycota</taxon>
        <taxon>Mucoromycotina</taxon>
        <taxon>Mucoromycetes</taxon>
        <taxon>Mucorales</taxon>
        <taxon>Mucorineae</taxon>
        <taxon>Rhizopodaceae</taxon>
        <taxon>Rhizopus</taxon>
    </lineage>
</organism>
<sequence length="69" mass="7764">MPLDDAKSSLNEIKESQTRNETAYRDGHISNLPRLDHYLVENAEAKLSSRISQVSDIYVSSSPIRTDSL</sequence>
<evidence type="ECO:0000313" key="2">
    <source>
        <dbReference type="EMBL" id="ORE17313.1"/>
    </source>
</evidence>
<accession>A0A1X0RZ35</accession>
<evidence type="ECO:0000256" key="1">
    <source>
        <dbReference type="SAM" id="MobiDB-lite"/>
    </source>
</evidence>
<reference evidence="2 3" key="1">
    <citation type="journal article" date="2016" name="Proc. Natl. Acad. Sci. U.S.A.">
        <title>Lipid metabolic changes in an early divergent fungus govern the establishment of a mutualistic symbiosis with endobacteria.</title>
        <authorList>
            <person name="Lastovetsky O.A."/>
            <person name="Gaspar M.L."/>
            <person name="Mondo S.J."/>
            <person name="LaButti K.M."/>
            <person name="Sandor L."/>
            <person name="Grigoriev I.V."/>
            <person name="Henry S.A."/>
            <person name="Pawlowska T.E."/>
        </authorList>
    </citation>
    <scope>NUCLEOTIDE SEQUENCE [LARGE SCALE GENOMIC DNA]</scope>
    <source>
        <strain evidence="2 3">ATCC 11559</strain>
    </source>
</reference>
<name>A0A1X0RZ35_RHIZD</name>